<evidence type="ECO:0000259" key="1">
    <source>
        <dbReference type="Pfam" id="PF13460"/>
    </source>
</evidence>
<dbReference type="Proteomes" id="UP000239415">
    <property type="component" value="Unassembled WGS sequence"/>
</dbReference>
<name>A0A2T0KGE1_9ACTN</name>
<proteinExistence type="predicted"/>
<keyword evidence="3" id="KW-1185">Reference proteome</keyword>
<sequence>MGGVSKRIAVTGGAGALGSAVVRQLRGRADVIVVTRRPEAVPPGVEVRPADFDDIGPEAFAGAGAVLVVSTDQRDNERRAAQHAAAIAAAAEAGAGHLVYTSLAGCDGPPDMLNAAHRASEAALRASGVPWTSLRNNLYLEGLDGLLAAAAATGRYVSNAGGGGVAYVSRDRCARVAAEALLQPARGVVEVHGPRVLNAAAVAALLSERLGRTIEPVLLDDREYGEHLLSTGAPPALVAALVALGQAIRDGVYAGAPA</sequence>
<gene>
    <name evidence="2" type="ORF">CLV67_10418</name>
</gene>
<comment type="caution">
    <text evidence="2">The sequence shown here is derived from an EMBL/GenBank/DDBJ whole genome shotgun (WGS) entry which is preliminary data.</text>
</comment>
<evidence type="ECO:0000313" key="3">
    <source>
        <dbReference type="Proteomes" id="UP000239415"/>
    </source>
</evidence>
<dbReference type="PANTHER" id="PTHR47129:SF1">
    <property type="entry name" value="NMRA-LIKE DOMAIN-CONTAINING PROTEIN"/>
    <property type="match status" value="1"/>
</dbReference>
<dbReference type="InterPro" id="IPR052718">
    <property type="entry name" value="NmrA-type_oxidoreductase"/>
</dbReference>
<dbReference type="InterPro" id="IPR036291">
    <property type="entry name" value="NAD(P)-bd_dom_sf"/>
</dbReference>
<dbReference type="PANTHER" id="PTHR47129">
    <property type="entry name" value="QUINONE OXIDOREDUCTASE 2"/>
    <property type="match status" value="1"/>
</dbReference>
<dbReference type="Gene3D" id="3.90.25.10">
    <property type="entry name" value="UDP-galactose 4-epimerase, domain 1"/>
    <property type="match status" value="1"/>
</dbReference>
<dbReference type="AlphaFoldDB" id="A0A2T0KGE1"/>
<dbReference type="InterPro" id="IPR016040">
    <property type="entry name" value="NAD(P)-bd_dom"/>
</dbReference>
<accession>A0A2T0KGE1</accession>
<reference evidence="2 3" key="1">
    <citation type="submission" date="2018-03" db="EMBL/GenBank/DDBJ databases">
        <title>Genomic Encyclopedia of Archaeal and Bacterial Type Strains, Phase II (KMG-II): from individual species to whole genera.</title>
        <authorList>
            <person name="Goeker M."/>
        </authorList>
    </citation>
    <scope>NUCLEOTIDE SEQUENCE [LARGE SCALE GENOMIC DNA]</scope>
    <source>
        <strain evidence="2 3">DSM 43146</strain>
    </source>
</reference>
<dbReference type="Gene3D" id="3.40.50.720">
    <property type="entry name" value="NAD(P)-binding Rossmann-like Domain"/>
    <property type="match status" value="1"/>
</dbReference>
<dbReference type="EMBL" id="PVMZ01000004">
    <property type="protein sequence ID" value="PRX22502.1"/>
    <property type="molecule type" value="Genomic_DNA"/>
</dbReference>
<evidence type="ECO:0000313" key="2">
    <source>
        <dbReference type="EMBL" id="PRX22502.1"/>
    </source>
</evidence>
<organism evidence="2 3">
    <name type="scientific">Actinoplanes italicus</name>
    <dbReference type="NCBI Taxonomy" id="113567"/>
    <lineage>
        <taxon>Bacteria</taxon>
        <taxon>Bacillati</taxon>
        <taxon>Actinomycetota</taxon>
        <taxon>Actinomycetes</taxon>
        <taxon>Micromonosporales</taxon>
        <taxon>Micromonosporaceae</taxon>
        <taxon>Actinoplanes</taxon>
    </lineage>
</organism>
<feature type="domain" description="NAD(P)-binding" evidence="1">
    <location>
        <begin position="12"/>
        <end position="184"/>
    </location>
</feature>
<dbReference type="Pfam" id="PF13460">
    <property type="entry name" value="NAD_binding_10"/>
    <property type="match status" value="1"/>
</dbReference>
<protein>
    <submittedName>
        <fullName evidence="2">NAD(P)H dehydrogenase (Quinone)</fullName>
    </submittedName>
</protein>
<dbReference type="SUPFAM" id="SSF51735">
    <property type="entry name" value="NAD(P)-binding Rossmann-fold domains"/>
    <property type="match status" value="1"/>
</dbReference>